<evidence type="ECO:0000256" key="1">
    <source>
        <dbReference type="ARBA" id="ARBA00022900"/>
    </source>
</evidence>
<accession>A0AAD4MTK0</accession>
<feature type="domain" description="TIL" evidence="3">
    <location>
        <begin position="36"/>
        <end position="94"/>
    </location>
</feature>
<comment type="caution">
    <text evidence="4">The sequence shown here is derived from an EMBL/GenBank/DDBJ whole genome shotgun (WGS) entry which is preliminary data.</text>
</comment>
<dbReference type="EMBL" id="JAKKPZ010000068">
    <property type="protein sequence ID" value="KAI1704422.1"/>
    <property type="molecule type" value="Genomic_DNA"/>
</dbReference>
<reference evidence="4" key="1">
    <citation type="submission" date="2022-01" db="EMBL/GenBank/DDBJ databases">
        <title>Genome Sequence Resource for Two Populations of Ditylenchus destructor, the Migratory Endoparasitic Phytonematode.</title>
        <authorList>
            <person name="Zhang H."/>
            <person name="Lin R."/>
            <person name="Xie B."/>
        </authorList>
    </citation>
    <scope>NUCLEOTIDE SEQUENCE</scope>
    <source>
        <strain evidence="4">BazhouSP</strain>
    </source>
</reference>
<proteinExistence type="predicted"/>
<evidence type="ECO:0000313" key="4">
    <source>
        <dbReference type="EMBL" id="KAI1704422.1"/>
    </source>
</evidence>
<keyword evidence="5" id="KW-1185">Reference proteome</keyword>
<feature type="signal peptide" evidence="2">
    <location>
        <begin position="1"/>
        <end position="16"/>
    </location>
</feature>
<evidence type="ECO:0000256" key="2">
    <source>
        <dbReference type="SAM" id="SignalP"/>
    </source>
</evidence>
<keyword evidence="1" id="KW-0646">Protease inhibitor</keyword>
<sequence>MLFIIIVLLTLAASFAQETTTEASTTEAPFEPTTECDANEEFKKCGSQIEPTCEQPRSEAENTEDCEFKQNVCQCTKDTVRNEDTGECVPVDRCNERSSLVSQLIFRPINPCQYTLCPRGKYCRLVSIPCRCPPCPRRPICVSVCYLVRCPRYHRCVPIRFCPWPWCPYIPRCIRFPLIQPNVQAAEASPKKA</sequence>
<keyword evidence="2" id="KW-0732">Signal</keyword>
<protein>
    <submittedName>
        <fullName evidence="4">Trypsin inhibitor like cysteine rich domain-containing protein</fullName>
    </submittedName>
</protein>
<gene>
    <name evidence="4" type="ORF">DdX_14289</name>
</gene>
<organism evidence="4 5">
    <name type="scientific">Ditylenchus destructor</name>
    <dbReference type="NCBI Taxonomy" id="166010"/>
    <lineage>
        <taxon>Eukaryota</taxon>
        <taxon>Metazoa</taxon>
        <taxon>Ecdysozoa</taxon>
        <taxon>Nematoda</taxon>
        <taxon>Chromadorea</taxon>
        <taxon>Rhabditida</taxon>
        <taxon>Tylenchina</taxon>
        <taxon>Tylenchomorpha</taxon>
        <taxon>Sphaerularioidea</taxon>
        <taxon>Anguinidae</taxon>
        <taxon>Anguininae</taxon>
        <taxon>Ditylenchus</taxon>
    </lineage>
</organism>
<dbReference type="InterPro" id="IPR036084">
    <property type="entry name" value="Ser_inhib-like_sf"/>
</dbReference>
<dbReference type="GO" id="GO:0004867">
    <property type="term" value="F:serine-type endopeptidase inhibitor activity"/>
    <property type="evidence" value="ECO:0007669"/>
    <property type="project" value="UniProtKB-KW"/>
</dbReference>
<dbReference type="Gene3D" id="2.10.25.10">
    <property type="entry name" value="Laminin"/>
    <property type="match status" value="1"/>
</dbReference>
<dbReference type="AlphaFoldDB" id="A0AAD4MTK0"/>
<dbReference type="SUPFAM" id="SSF57567">
    <property type="entry name" value="Serine protease inhibitors"/>
    <property type="match status" value="1"/>
</dbReference>
<dbReference type="Proteomes" id="UP001201812">
    <property type="component" value="Unassembled WGS sequence"/>
</dbReference>
<name>A0AAD4MTK0_9BILA</name>
<dbReference type="InterPro" id="IPR002919">
    <property type="entry name" value="TIL_dom"/>
</dbReference>
<feature type="chain" id="PRO_5041932300" evidence="2">
    <location>
        <begin position="17"/>
        <end position="193"/>
    </location>
</feature>
<evidence type="ECO:0000259" key="3">
    <source>
        <dbReference type="Pfam" id="PF01826"/>
    </source>
</evidence>
<dbReference type="Pfam" id="PF01826">
    <property type="entry name" value="TIL"/>
    <property type="match status" value="1"/>
</dbReference>
<dbReference type="CDD" id="cd19941">
    <property type="entry name" value="TIL"/>
    <property type="match status" value="1"/>
</dbReference>
<keyword evidence="1" id="KW-0722">Serine protease inhibitor</keyword>
<evidence type="ECO:0000313" key="5">
    <source>
        <dbReference type="Proteomes" id="UP001201812"/>
    </source>
</evidence>